<dbReference type="PANTHER" id="PTHR18945">
    <property type="entry name" value="NEUROTRANSMITTER GATED ION CHANNEL"/>
    <property type="match status" value="1"/>
</dbReference>
<dbReference type="InterPro" id="IPR006201">
    <property type="entry name" value="Neur_channel"/>
</dbReference>
<dbReference type="SUPFAM" id="SSF90112">
    <property type="entry name" value="Neurotransmitter-gated ion-channel transmembrane pore"/>
    <property type="match status" value="1"/>
</dbReference>
<evidence type="ECO:0000256" key="8">
    <source>
        <dbReference type="SAM" id="Phobius"/>
    </source>
</evidence>
<evidence type="ECO:0000259" key="9">
    <source>
        <dbReference type="Pfam" id="PF02932"/>
    </source>
</evidence>
<dbReference type="PROSITE" id="PS00236">
    <property type="entry name" value="NEUROTR_ION_CHANNEL"/>
    <property type="match status" value="1"/>
</dbReference>
<dbReference type="PRINTS" id="PR00253">
    <property type="entry name" value="GABAARECEPTR"/>
</dbReference>
<dbReference type="InterPro" id="IPR036734">
    <property type="entry name" value="Neur_chan_lig-bd_sf"/>
</dbReference>
<dbReference type="GO" id="GO:0005254">
    <property type="term" value="F:chloride channel activity"/>
    <property type="evidence" value="ECO:0007669"/>
    <property type="project" value="UniProtKB-ARBA"/>
</dbReference>
<dbReference type="InterPro" id="IPR018000">
    <property type="entry name" value="Neurotransmitter_ion_chnl_CS"/>
</dbReference>
<organism evidence="10 11">
    <name type="scientific">Halocaridina rubra</name>
    <name type="common">Hawaiian red shrimp</name>
    <dbReference type="NCBI Taxonomy" id="373956"/>
    <lineage>
        <taxon>Eukaryota</taxon>
        <taxon>Metazoa</taxon>
        <taxon>Ecdysozoa</taxon>
        <taxon>Arthropoda</taxon>
        <taxon>Crustacea</taxon>
        <taxon>Multicrustacea</taxon>
        <taxon>Malacostraca</taxon>
        <taxon>Eumalacostraca</taxon>
        <taxon>Eucarida</taxon>
        <taxon>Decapoda</taxon>
        <taxon>Pleocyemata</taxon>
        <taxon>Caridea</taxon>
        <taxon>Atyoidea</taxon>
        <taxon>Atyidae</taxon>
        <taxon>Halocaridina</taxon>
    </lineage>
</organism>
<dbReference type="Gene3D" id="2.70.170.10">
    <property type="entry name" value="Neurotransmitter-gated ion-channel ligand-binding domain"/>
    <property type="match status" value="1"/>
</dbReference>
<gene>
    <name evidence="10" type="ORF">SK128_025886</name>
</gene>
<dbReference type="GO" id="GO:0005230">
    <property type="term" value="F:extracellular ligand-gated monoatomic ion channel activity"/>
    <property type="evidence" value="ECO:0007669"/>
    <property type="project" value="InterPro"/>
</dbReference>
<comment type="subcellular location">
    <subcellularLocation>
        <location evidence="2">Cell membrane</location>
    </subcellularLocation>
    <subcellularLocation>
        <location evidence="1">Membrane</location>
        <topology evidence="1">Multi-pass membrane protein</topology>
    </subcellularLocation>
</comment>
<proteinExistence type="predicted"/>
<keyword evidence="3" id="KW-0813">Transport</keyword>
<dbReference type="Proteomes" id="UP001381693">
    <property type="component" value="Unassembled WGS sequence"/>
</dbReference>
<dbReference type="GO" id="GO:0004888">
    <property type="term" value="F:transmembrane signaling receptor activity"/>
    <property type="evidence" value="ECO:0007669"/>
    <property type="project" value="InterPro"/>
</dbReference>
<evidence type="ECO:0000256" key="4">
    <source>
        <dbReference type="ARBA" id="ARBA00022475"/>
    </source>
</evidence>
<evidence type="ECO:0000256" key="7">
    <source>
        <dbReference type="ARBA" id="ARBA00023303"/>
    </source>
</evidence>
<feature type="transmembrane region" description="Helical" evidence="8">
    <location>
        <begin position="350"/>
        <end position="371"/>
    </location>
</feature>
<feature type="domain" description="Neurotransmitter-gated ion-channel transmembrane" evidence="9">
    <location>
        <begin position="218"/>
        <end position="333"/>
    </location>
</feature>
<dbReference type="SUPFAM" id="SSF63712">
    <property type="entry name" value="Nicotinic receptor ligand binding domain-like"/>
    <property type="match status" value="1"/>
</dbReference>
<evidence type="ECO:0000256" key="5">
    <source>
        <dbReference type="ARBA" id="ARBA00023065"/>
    </source>
</evidence>
<dbReference type="GO" id="GO:0005886">
    <property type="term" value="C:plasma membrane"/>
    <property type="evidence" value="ECO:0007669"/>
    <property type="project" value="UniProtKB-SubCell"/>
</dbReference>
<keyword evidence="8" id="KW-1133">Transmembrane helix</keyword>
<evidence type="ECO:0000256" key="2">
    <source>
        <dbReference type="ARBA" id="ARBA00004236"/>
    </source>
</evidence>
<keyword evidence="4" id="KW-1003">Cell membrane</keyword>
<evidence type="ECO:0000256" key="3">
    <source>
        <dbReference type="ARBA" id="ARBA00022448"/>
    </source>
</evidence>
<dbReference type="InterPro" id="IPR038050">
    <property type="entry name" value="Neuro_actylchol_rec"/>
</dbReference>
<keyword evidence="5" id="KW-0406">Ion transport</keyword>
<dbReference type="InterPro" id="IPR006028">
    <property type="entry name" value="GABAA/Glycine_rcpt"/>
</dbReference>
<dbReference type="Pfam" id="PF02932">
    <property type="entry name" value="Neur_chan_memb"/>
    <property type="match status" value="1"/>
</dbReference>
<reference evidence="10 11" key="1">
    <citation type="submission" date="2023-11" db="EMBL/GenBank/DDBJ databases">
        <title>Halocaridina rubra genome assembly.</title>
        <authorList>
            <person name="Smith C."/>
        </authorList>
    </citation>
    <scope>NUCLEOTIDE SEQUENCE [LARGE SCALE GENOMIC DNA]</scope>
    <source>
        <strain evidence="10">EP-1</strain>
        <tissue evidence="10">Whole</tissue>
    </source>
</reference>
<keyword evidence="8" id="KW-0812">Transmembrane</keyword>
<feature type="transmembrane region" description="Helical" evidence="8">
    <location>
        <begin position="273"/>
        <end position="294"/>
    </location>
</feature>
<dbReference type="AlphaFoldDB" id="A0AAN8XBR0"/>
<feature type="transmembrane region" description="Helical" evidence="8">
    <location>
        <begin position="20"/>
        <end position="39"/>
    </location>
</feature>
<comment type="caution">
    <text evidence="10">The sequence shown here is derived from an EMBL/GenBank/DDBJ whole genome shotgun (WGS) entry which is preliminary data.</text>
</comment>
<evidence type="ECO:0000313" key="11">
    <source>
        <dbReference type="Proteomes" id="UP001381693"/>
    </source>
</evidence>
<dbReference type="InterPro" id="IPR036719">
    <property type="entry name" value="Neuro-gated_channel_TM_sf"/>
</dbReference>
<dbReference type="EMBL" id="JAXCGZ010008605">
    <property type="protein sequence ID" value="KAK7077533.1"/>
    <property type="molecule type" value="Genomic_DNA"/>
</dbReference>
<sequence length="373" mass="42826">MSVVIDGATNSPFPLSSGVPQGSVLSPIMFLLSSMIFFRPHLPLFFTPLPMILPFIFPLPFLHNLHLLLLSQVWIPKVEYTNADFPFVHETPSFLTAIRMSAAEPDDPILTVHDEVYEGSKNPLQLSKKVNAPFSCAMDLKTFPFDTQHCQLRLRLTSARIDFLEWSNMSVLYLGEVFLTEYQVGPVMIEKHVAGEYSVAVVSITFYRRFWYYFTSAYLPTTMLMIISYAALFLKPEDVDLRVMMTLTTLLVLYALYQQISDGLPPTSYTKSLDIWCFFAITYIFTQVIYQVVIKGEKKKEMSKEMNADHFISLHLGKICWIENQPESTADEEGREVSSKKKLLIKVARIGYAIILLLFFIVYWSVVITYLDY</sequence>
<dbReference type="Gene3D" id="1.20.58.390">
    <property type="entry name" value="Neurotransmitter-gated ion-channel transmembrane domain"/>
    <property type="match status" value="1"/>
</dbReference>
<keyword evidence="6 8" id="KW-0472">Membrane</keyword>
<feature type="transmembrane region" description="Helical" evidence="8">
    <location>
        <begin position="241"/>
        <end position="261"/>
    </location>
</feature>
<keyword evidence="7" id="KW-0407">Ion channel</keyword>
<name>A0AAN8XBR0_HALRR</name>
<dbReference type="InterPro" id="IPR006029">
    <property type="entry name" value="Neurotrans-gated_channel_TM"/>
</dbReference>
<dbReference type="GO" id="GO:0099095">
    <property type="term" value="F:ligand-gated monoatomic anion channel activity"/>
    <property type="evidence" value="ECO:0007669"/>
    <property type="project" value="UniProtKB-ARBA"/>
</dbReference>
<evidence type="ECO:0000256" key="6">
    <source>
        <dbReference type="ARBA" id="ARBA00023136"/>
    </source>
</evidence>
<evidence type="ECO:0000256" key="1">
    <source>
        <dbReference type="ARBA" id="ARBA00004141"/>
    </source>
</evidence>
<feature type="transmembrane region" description="Helical" evidence="8">
    <location>
        <begin position="210"/>
        <end position="234"/>
    </location>
</feature>
<protein>
    <recommendedName>
        <fullName evidence="9">Neurotransmitter-gated ion-channel transmembrane domain-containing protein</fullName>
    </recommendedName>
</protein>
<accession>A0AAN8XBR0</accession>
<keyword evidence="11" id="KW-1185">Reference proteome</keyword>
<evidence type="ECO:0000313" key="10">
    <source>
        <dbReference type="EMBL" id="KAK7077533.1"/>
    </source>
</evidence>